<dbReference type="Proteomes" id="UP000237481">
    <property type="component" value="Unassembled WGS sequence"/>
</dbReference>
<feature type="coiled-coil region" evidence="2">
    <location>
        <begin position="8"/>
        <end position="35"/>
    </location>
</feature>
<proteinExistence type="predicted"/>
<evidence type="ECO:0000256" key="2">
    <source>
        <dbReference type="SAM" id="Coils"/>
    </source>
</evidence>
<dbReference type="STRING" id="94208.A0A2S4L3Y6"/>
<dbReference type="PANTHER" id="PTHR31996">
    <property type="entry name" value="COILED-COIL DOMAIN-CONTAINING PROTEIN 115"/>
    <property type="match status" value="1"/>
</dbReference>
<feature type="region of interest" description="Disordered" evidence="3">
    <location>
        <begin position="168"/>
        <end position="196"/>
    </location>
</feature>
<evidence type="ECO:0000256" key="3">
    <source>
        <dbReference type="SAM" id="MobiDB-lite"/>
    </source>
</evidence>
<accession>A0A2S4L3Y6</accession>
<organism evidence="4 5">
    <name type="scientific">Tolypocladium paradoxum</name>
    <dbReference type="NCBI Taxonomy" id="94208"/>
    <lineage>
        <taxon>Eukaryota</taxon>
        <taxon>Fungi</taxon>
        <taxon>Dikarya</taxon>
        <taxon>Ascomycota</taxon>
        <taxon>Pezizomycotina</taxon>
        <taxon>Sordariomycetes</taxon>
        <taxon>Hypocreomycetidae</taxon>
        <taxon>Hypocreales</taxon>
        <taxon>Ophiocordycipitaceae</taxon>
        <taxon>Tolypocladium</taxon>
    </lineage>
</organism>
<gene>
    <name evidence="4" type="ORF">TPAR_02678</name>
</gene>
<dbReference type="OrthoDB" id="408631at2759"/>
<dbReference type="PANTHER" id="PTHR31996:SF2">
    <property type="entry name" value="COILED-COIL DOMAIN-CONTAINING PROTEIN 115"/>
    <property type="match status" value="1"/>
</dbReference>
<dbReference type="Pfam" id="PF21730">
    <property type="entry name" value="Vma22_CCDC115"/>
    <property type="match status" value="1"/>
</dbReference>
<dbReference type="AlphaFoldDB" id="A0A2S4L3Y6"/>
<evidence type="ECO:0000256" key="1">
    <source>
        <dbReference type="ARBA" id="ARBA00093634"/>
    </source>
</evidence>
<dbReference type="GO" id="GO:1990871">
    <property type="term" value="C:Vma12-Vma22 assembly complex"/>
    <property type="evidence" value="ECO:0007669"/>
    <property type="project" value="TreeGrafter"/>
</dbReference>
<comment type="caution">
    <text evidence="4">The sequence shown here is derived from an EMBL/GenBank/DDBJ whole genome shotgun (WGS) entry which is preliminary data.</text>
</comment>
<dbReference type="GO" id="GO:0051082">
    <property type="term" value="F:unfolded protein binding"/>
    <property type="evidence" value="ECO:0007669"/>
    <property type="project" value="TreeGrafter"/>
</dbReference>
<feature type="compositionally biased region" description="Basic and acidic residues" evidence="3">
    <location>
        <begin position="170"/>
        <end position="196"/>
    </location>
</feature>
<keyword evidence="5" id="KW-1185">Reference proteome</keyword>
<reference evidence="4 5" key="1">
    <citation type="submission" date="2018-01" db="EMBL/GenBank/DDBJ databases">
        <title>Harnessing the power of phylogenomics to disentangle the directionality and signatures of interkingdom host jumping in the parasitic fungal genus Tolypocladium.</title>
        <authorList>
            <person name="Quandt C.A."/>
            <person name="Patterson W."/>
            <person name="Spatafora J.W."/>
        </authorList>
    </citation>
    <scope>NUCLEOTIDE SEQUENCE [LARGE SCALE GENOMIC DNA]</scope>
    <source>
        <strain evidence="4 5">NRBC 100945</strain>
    </source>
</reference>
<dbReference type="InterPro" id="IPR040357">
    <property type="entry name" value="Vma22/CCDC115"/>
</dbReference>
<evidence type="ECO:0000313" key="5">
    <source>
        <dbReference type="Proteomes" id="UP000237481"/>
    </source>
</evidence>
<dbReference type="EMBL" id="PKSG01000274">
    <property type="protein sequence ID" value="POR37150.1"/>
    <property type="molecule type" value="Genomic_DNA"/>
</dbReference>
<evidence type="ECO:0000313" key="4">
    <source>
        <dbReference type="EMBL" id="POR37150.1"/>
    </source>
</evidence>
<name>A0A2S4L3Y6_9HYPO</name>
<protein>
    <recommendedName>
        <fullName evidence="1">Vacuolar ATPase assembly protein VMA22</fullName>
    </recommendedName>
</protein>
<keyword evidence="2" id="KW-0175">Coiled coil</keyword>
<dbReference type="GO" id="GO:0070072">
    <property type="term" value="P:vacuolar proton-transporting V-type ATPase complex assembly"/>
    <property type="evidence" value="ECO:0007669"/>
    <property type="project" value="InterPro"/>
</dbReference>
<sequence length="196" mass="21640">MAAEQQHIDQLLQRYLGLVDEYTRLREELSRLQADAYQNIARANFSAERGLRYGRDQYDERMRATRVLSIGVDASDVPTFAMARAAASADAAAETEGEGPRDDGKGDAPRAGDPLRWFGLFAPMPLRKAQGLSVEAVERVVPRLVSVNAEMIGVEIEVRRARKRRAKAVAAERKEDDAVKPEGAEGRTRSEAVEAS</sequence>